<evidence type="ECO:0000313" key="1">
    <source>
        <dbReference type="EMBL" id="MEF2966181.1"/>
    </source>
</evidence>
<keyword evidence="2" id="KW-1185">Reference proteome</keyword>
<protein>
    <submittedName>
        <fullName evidence="1">Uncharacterized protein</fullName>
    </submittedName>
</protein>
<reference evidence="1 2" key="1">
    <citation type="submission" date="2024-02" db="EMBL/GenBank/DDBJ databases">
        <title>A nitrogen-fixing paenibacillus bacterium.</title>
        <authorList>
            <person name="Zhang W.L."/>
            <person name="Chen S.F."/>
        </authorList>
    </citation>
    <scope>NUCLEOTIDE SEQUENCE [LARGE SCALE GENOMIC DNA]</scope>
    <source>
        <strain evidence="1 2">M1</strain>
    </source>
</reference>
<dbReference type="RefSeq" id="WP_331846691.1">
    <property type="nucleotide sequence ID" value="NZ_JAZHPZ010000004.1"/>
</dbReference>
<accession>A0ABU7VSJ8</accession>
<comment type="caution">
    <text evidence="1">The sequence shown here is derived from an EMBL/GenBank/DDBJ whole genome shotgun (WGS) entry which is preliminary data.</text>
</comment>
<name>A0ABU7VSJ8_9BACL</name>
<dbReference type="Gene3D" id="1.10.10.10">
    <property type="entry name" value="Winged helix-like DNA-binding domain superfamily/Winged helix DNA-binding domain"/>
    <property type="match status" value="1"/>
</dbReference>
<sequence length="96" mass="10977">MRADVQNLLIRIRMLHQATIEDLTVSDTLQLLEAQGYKVGEREVKQELERLAEDNFLTAHDDVYSVTGAGMEELKEIRAAVERLCEAVRPDRQPRA</sequence>
<dbReference type="SUPFAM" id="SSF46785">
    <property type="entry name" value="Winged helix' DNA-binding domain"/>
    <property type="match status" value="1"/>
</dbReference>
<dbReference type="EMBL" id="JAZHPZ010000004">
    <property type="protein sequence ID" value="MEF2966181.1"/>
    <property type="molecule type" value="Genomic_DNA"/>
</dbReference>
<dbReference type="InterPro" id="IPR036390">
    <property type="entry name" value="WH_DNA-bd_sf"/>
</dbReference>
<dbReference type="Proteomes" id="UP001306950">
    <property type="component" value="Unassembled WGS sequence"/>
</dbReference>
<gene>
    <name evidence="1" type="ORF">V3851_10100</name>
</gene>
<evidence type="ECO:0000313" key="2">
    <source>
        <dbReference type="Proteomes" id="UP001306950"/>
    </source>
</evidence>
<proteinExistence type="predicted"/>
<dbReference type="InterPro" id="IPR036388">
    <property type="entry name" value="WH-like_DNA-bd_sf"/>
</dbReference>
<organism evidence="1 2">
    <name type="scientific">Paenibacillus haidiansis</name>
    <dbReference type="NCBI Taxonomy" id="1574488"/>
    <lineage>
        <taxon>Bacteria</taxon>
        <taxon>Bacillati</taxon>
        <taxon>Bacillota</taxon>
        <taxon>Bacilli</taxon>
        <taxon>Bacillales</taxon>
        <taxon>Paenibacillaceae</taxon>
        <taxon>Paenibacillus</taxon>
    </lineage>
</organism>